<evidence type="ECO:0000313" key="3">
    <source>
        <dbReference type="Proteomes" id="UP001212152"/>
    </source>
</evidence>
<evidence type="ECO:0000313" key="2">
    <source>
        <dbReference type="EMBL" id="KAJ3182306.1"/>
    </source>
</evidence>
<keyword evidence="3" id="KW-1185">Reference proteome</keyword>
<accession>A0AAD5TRE2</accession>
<dbReference type="SUPFAM" id="SSF51556">
    <property type="entry name" value="Metallo-dependent hydrolases"/>
    <property type="match status" value="1"/>
</dbReference>
<reference evidence="2" key="1">
    <citation type="submission" date="2020-05" db="EMBL/GenBank/DDBJ databases">
        <title>Phylogenomic resolution of chytrid fungi.</title>
        <authorList>
            <person name="Stajich J.E."/>
            <person name="Amses K."/>
            <person name="Simmons R."/>
            <person name="Seto K."/>
            <person name="Myers J."/>
            <person name="Bonds A."/>
            <person name="Quandt C.A."/>
            <person name="Barry K."/>
            <person name="Liu P."/>
            <person name="Grigoriev I."/>
            <person name="Longcore J.E."/>
            <person name="James T.Y."/>
        </authorList>
    </citation>
    <scope>NUCLEOTIDE SEQUENCE</scope>
    <source>
        <strain evidence="2">JEL0379</strain>
    </source>
</reference>
<feature type="compositionally biased region" description="Basic and acidic residues" evidence="1">
    <location>
        <begin position="363"/>
        <end position="374"/>
    </location>
</feature>
<dbReference type="Gene3D" id="3.20.20.140">
    <property type="entry name" value="Metal-dependent hydrolases"/>
    <property type="match status" value="1"/>
</dbReference>
<evidence type="ECO:0008006" key="4">
    <source>
        <dbReference type="Google" id="ProtNLM"/>
    </source>
</evidence>
<protein>
    <recommendedName>
        <fullName evidence="4">Adenosine deaminase domain-containing protein</fullName>
    </recommendedName>
</protein>
<evidence type="ECO:0000256" key="1">
    <source>
        <dbReference type="SAM" id="MobiDB-lite"/>
    </source>
</evidence>
<dbReference type="InterPro" id="IPR032466">
    <property type="entry name" value="Metal_Hydrolase"/>
</dbReference>
<sequence>MSRLPLGPPTVTQVDRQVIELNDLKVKLFRKLDEAITGKQLVDLHTHLLGMGSADFWLYRIMGTYLPRVCELPPRADPFAKTERNKLDSNITKLLKFQLAARILKKDWTSFLEGDEIVIPIHWDAKLAKKLPSERITQLQTSFTDDVVYRADFLLTVFGLASSTDAQDEFLVALQTGKLRDMLCNANHPTVFQTYFRHYIIFNARKAEFEFVLGLPNTALLQLMEFPTIGQPDKRDKSGKPSSQALAIRALVQNGFSMLENNGSQAGPTGLNNYRGRFTPEFYPKRFRLKDSIYGQRLEVLSILINQVASRYGKSGVSLVEFSLGANDLLSVNVVKHLTVASVFTKGKQPVCDLVIDDDIGWADKNESPQERNEVYGTDGGETAPEPSRKRCRNSAGQASVHSSSAVGRQDPVDELSSEEEEFEVSSEQEESEVSEEVFEELSSEQEDSKNPDLRGTPKNSRSFLASKSDVRGPSWRKHLGAYNEKPRGFTYYFLAAFNRGGLHLPNLDEEPAYLELFSRDGPVTKLEKLMLTVSDENKPLRHFWRDYVVGLDWVGDELGHPFCALKHSIATSTVKMMRKRGRSRFGMRLHAAESVPHPWSSNLHEGFMDDMFMNHMKILRSDIKFIHAQIEHKHLRIGHGIAFLHVQQGRARRELRRRGIVCELNMTSNRYLLPMLYSNNPEHQGPAGSCMTLHRFLNDPDLQSLVCLATDDDGIWPIRKCDLHYHHVSVAGEICRAIDTGCFKSEVELENLVSLAQSSAFS</sequence>
<dbReference type="EMBL" id="JADGJQ010000009">
    <property type="protein sequence ID" value="KAJ3182306.1"/>
    <property type="molecule type" value="Genomic_DNA"/>
</dbReference>
<organism evidence="2 3">
    <name type="scientific">Geranomyces variabilis</name>
    <dbReference type="NCBI Taxonomy" id="109894"/>
    <lineage>
        <taxon>Eukaryota</taxon>
        <taxon>Fungi</taxon>
        <taxon>Fungi incertae sedis</taxon>
        <taxon>Chytridiomycota</taxon>
        <taxon>Chytridiomycota incertae sedis</taxon>
        <taxon>Chytridiomycetes</taxon>
        <taxon>Spizellomycetales</taxon>
        <taxon>Powellomycetaceae</taxon>
        <taxon>Geranomyces</taxon>
    </lineage>
</organism>
<feature type="compositionally biased region" description="Acidic residues" evidence="1">
    <location>
        <begin position="413"/>
        <end position="446"/>
    </location>
</feature>
<comment type="caution">
    <text evidence="2">The sequence shown here is derived from an EMBL/GenBank/DDBJ whole genome shotgun (WGS) entry which is preliminary data.</text>
</comment>
<dbReference type="Proteomes" id="UP001212152">
    <property type="component" value="Unassembled WGS sequence"/>
</dbReference>
<dbReference type="AlphaFoldDB" id="A0AAD5TRE2"/>
<proteinExistence type="predicted"/>
<feature type="region of interest" description="Disordered" evidence="1">
    <location>
        <begin position="363"/>
        <end position="468"/>
    </location>
</feature>
<name>A0AAD5TRE2_9FUNG</name>
<gene>
    <name evidence="2" type="ORF">HDU87_008468</name>
</gene>
<feature type="compositionally biased region" description="Polar residues" evidence="1">
    <location>
        <begin position="395"/>
        <end position="407"/>
    </location>
</feature>